<sequence length="355" mass="41585">MINKEETLSVLIIEDQDAKAAKIFSLIQVLAPKAAITHVKDQVTAQVKLQEAFYDLVILDIQLPLRFDEFDLDLNGGEHILQDLSISDEYIQPHKIIALTEFQDSVIQLRETFPEIGVVQFDNTSLKWQNTLERTIKGMLKGKAQVKKIVYCEGDNASLYNLVRIPGLEFWPLKDSRAIYLSAKNEPDKYALRDRDFLTSKEINILTSPPYFSNYVVLEYYCFENYLFHPDNIILCRSSFDTDEYLQELIRQKKEKFNAIIQDYKLSRAGYIDFTDNDKKTMMQDPEVEIVSDLESDELERFYKFFDMAGKKDSGFKKSFNKAYLEKYNLTKQELVQTCWFKDKISDLFRKKFDL</sequence>
<dbReference type="AlphaFoldDB" id="A0A2P8CVM4"/>
<organism evidence="1 2">
    <name type="scientific">Taibaiella chishuiensis</name>
    <dbReference type="NCBI Taxonomy" id="1434707"/>
    <lineage>
        <taxon>Bacteria</taxon>
        <taxon>Pseudomonadati</taxon>
        <taxon>Bacteroidota</taxon>
        <taxon>Chitinophagia</taxon>
        <taxon>Chitinophagales</taxon>
        <taxon>Chitinophagaceae</taxon>
        <taxon>Taibaiella</taxon>
    </lineage>
</organism>
<name>A0A2P8CVM4_9BACT</name>
<dbReference type="InterPro" id="IPR011006">
    <property type="entry name" value="CheY-like_superfamily"/>
</dbReference>
<comment type="caution">
    <text evidence="1">The sequence shown here is derived from an EMBL/GenBank/DDBJ whole genome shotgun (WGS) entry which is preliminary data.</text>
</comment>
<dbReference type="EMBL" id="PYGD01000013">
    <property type="protein sequence ID" value="PSK89005.1"/>
    <property type="molecule type" value="Genomic_DNA"/>
</dbReference>
<keyword evidence="2" id="KW-1185">Reference proteome</keyword>
<evidence type="ECO:0000313" key="2">
    <source>
        <dbReference type="Proteomes" id="UP000240572"/>
    </source>
</evidence>
<dbReference type="RefSeq" id="WP_106525034.1">
    <property type="nucleotide sequence ID" value="NZ_PYGD01000013.1"/>
</dbReference>
<dbReference type="OrthoDB" id="9805802at2"/>
<evidence type="ECO:0000313" key="1">
    <source>
        <dbReference type="EMBL" id="PSK89005.1"/>
    </source>
</evidence>
<dbReference type="Gene3D" id="3.40.50.2300">
    <property type="match status" value="1"/>
</dbReference>
<protein>
    <submittedName>
        <fullName evidence="1">Uncharacterized protein</fullName>
    </submittedName>
</protein>
<gene>
    <name evidence="1" type="ORF">B0I18_11316</name>
</gene>
<proteinExistence type="predicted"/>
<dbReference type="Proteomes" id="UP000240572">
    <property type="component" value="Unassembled WGS sequence"/>
</dbReference>
<dbReference type="SUPFAM" id="SSF52172">
    <property type="entry name" value="CheY-like"/>
    <property type="match status" value="1"/>
</dbReference>
<accession>A0A2P8CVM4</accession>
<reference evidence="1 2" key="1">
    <citation type="submission" date="2018-03" db="EMBL/GenBank/DDBJ databases">
        <title>Genomic Encyclopedia of Type Strains, Phase III (KMG-III): the genomes of soil and plant-associated and newly described type strains.</title>
        <authorList>
            <person name="Whitman W."/>
        </authorList>
    </citation>
    <scope>NUCLEOTIDE SEQUENCE [LARGE SCALE GENOMIC DNA]</scope>
    <source>
        <strain evidence="1 2">CGMCC 1.12700</strain>
    </source>
</reference>